<feature type="domain" description="RNA polymerase sigma-70 region 2" evidence="5">
    <location>
        <begin position="12"/>
        <end position="77"/>
    </location>
</feature>
<dbReference type="InterPro" id="IPR007627">
    <property type="entry name" value="RNA_pol_sigma70_r2"/>
</dbReference>
<dbReference type="GO" id="GO:0016987">
    <property type="term" value="F:sigma factor activity"/>
    <property type="evidence" value="ECO:0007669"/>
    <property type="project" value="UniProtKB-KW"/>
</dbReference>
<accession>A0A556AEC2</accession>
<dbReference type="Pfam" id="PF08281">
    <property type="entry name" value="Sigma70_r4_2"/>
    <property type="match status" value="1"/>
</dbReference>
<dbReference type="SUPFAM" id="SSF88659">
    <property type="entry name" value="Sigma3 and sigma4 domains of RNA polymerase sigma factors"/>
    <property type="match status" value="1"/>
</dbReference>
<evidence type="ECO:0000313" key="8">
    <source>
        <dbReference type="Proteomes" id="UP000318405"/>
    </source>
</evidence>
<evidence type="ECO:0000256" key="1">
    <source>
        <dbReference type="ARBA" id="ARBA00010641"/>
    </source>
</evidence>
<dbReference type="Proteomes" id="UP000318405">
    <property type="component" value="Unassembled WGS sequence"/>
</dbReference>
<dbReference type="GO" id="GO:0006352">
    <property type="term" value="P:DNA-templated transcription initiation"/>
    <property type="evidence" value="ECO:0007669"/>
    <property type="project" value="InterPro"/>
</dbReference>
<dbReference type="InterPro" id="IPR039425">
    <property type="entry name" value="RNA_pol_sigma-70-like"/>
</dbReference>
<dbReference type="Pfam" id="PF04542">
    <property type="entry name" value="Sigma70_r2"/>
    <property type="match status" value="1"/>
</dbReference>
<dbReference type="RefSeq" id="WP_143949869.1">
    <property type="nucleotide sequence ID" value="NZ_BAABMB010000008.1"/>
</dbReference>
<protein>
    <submittedName>
        <fullName evidence="7">Sigma-70 family RNA polymerase sigma factor</fullName>
    </submittedName>
</protein>
<dbReference type="Gene3D" id="1.10.10.10">
    <property type="entry name" value="Winged helix-like DNA-binding domain superfamily/Winged helix DNA-binding domain"/>
    <property type="match status" value="1"/>
</dbReference>
<name>A0A556AEC2_9BURK</name>
<dbReference type="SUPFAM" id="SSF88946">
    <property type="entry name" value="Sigma2 domain of RNA polymerase sigma factors"/>
    <property type="match status" value="1"/>
</dbReference>
<dbReference type="Gene3D" id="1.10.1740.10">
    <property type="match status" value="1"/>
</dbReference>
<evidence type="ECO:0000256" key="3">
    <source>
        <dbReference type="ARBA" id="ARBA00023082"/>
    </source>
</evidence>
<dbReference type="InterPro" id="IPR013249">
    <property type="entry name" value="RNA_pol_sigma70_r4_t2"/>
</dbReference>
<dbReference type="OrthoDB" id="8654550at2"/>
<keyword evidence="2" id="KW-0805">Transcription regulation</keyword>
<evidence type="ECO:0000256" key="2">
    <source>
        <dbReference type="ARBA" id="ARBA00023015"/>
    </source>
</evidence>
<dbReference type="EMBL" id="VLTJ01000037">
    <property type="protein sequence ID" value="TSH91244.1"/>
    <property type="molecule type" value="Genomic_DNA"/>
</dbReference>
<dbReference type="GO" id="GO:0003677">
    <property type="term" value="F:DNA binding"/>
    <property type="evidence" value="ECO:0007669"/>
    <property type="project" value="InterPro"/>
</dbReference>
<reference evidence="7 8" key="1">
    <citation type="submission" date="2019-07" db="EMBL/GenBank/DDBJ databases">
        <title>Qingshengfaniella alkalisoli gen. nov., sp. nov., isolated from saline soil.</title>
        <authorList>
            <person name="Xu L."/>
            <person name="Huang X.-X."/>
            <person name="Sun J.-Q."/>
        </authorList>
    </citation>
    <scope>NUCLEOTIDE SEQUENCE [LARGE SCALE GENOMIC DNA]</scope>
    <source>
        <strain evidence="7 8">DSM 27279</strain>
    </source>
</reference>
<evidence type="ECO:0000313" key="7">
    <source>
        <dbReference type="EMBL" id="TSH91244.1"/>
    </source>
</evidence>
<dbReference type="PANTHER" id="PTHR43133">
    <property type="entry name" value="RNA POLYMERASE ECF-TYPE SIGMA FACTO"/>
    <property type="match status" value="1"/>
</dbReference>
<organism evidence="7 8">
    <name type="scientific">Verticiella sediminum</name>
    <dbReference type="NCBI Taxonomy" id="1247510"/>
    <lineage>
        <taxon>Bacteria</taxon>
        <taxon>Pseudomonadati</taxon>
        <taxon>Pseudomonadota</taxon>
        <taxon>Betaproteobacteria</taxon>
        <taxon>Burkholderiales</taxon>
        <taxon>Alcaligenaceae</taxon>
        <taxon>Verticiella</taxon>
    </lineage>
</organism>
<dbReference type="PANTHER" id="PTHR43133:SF63">
    <property type="entry name" value="RNA POLYMERASE SIGMA FACTOR FECI-RELATED"/>
    <property type="match status" value="1"/>
</dbReference>
<keyword evidence="3" id="KW-0731">Sigma factor</keyword>
<comment type="caution">
    <text evidence="7">The sequence shown here is derived from an EMBL/GenBank/DDBJ whole genome shotgun (WGS) entry which is preliminary data.</text>
</comment>
<dbReference type="AlphaFoldDB" id="A0A556AEC2"/>
<evidence type="ECO:0000256" key="4">
    <source>
        <dbReference type="ARBA" id="ARBA00023163"/>
    </source>
</evidence>
<keyword evidence="4" id="KW-0804">Transcription</keyword>
<sequence length="164" mass="18690">MPDLNLDAIEGMYREHHGWLHEWLRRRLGNRDRAADLAHDTFVRILDRRERLYVLEARRLLATVAKGLLIDHYRRAALEQAWLDALAVLPPTHAPSPEARVAALQLLAELDRALATIPLRARRTFLMAQLEGLGYAAIAERHGVSVRSVQNDMTLAWRACYAIA</sequence>
<feature type="domain" description="RNA polymerase sigma factor 70 region 4 type 2" evidence="6">
    <location>
        <begin position="108"/>
        <end position="159"/>
    </location>
</feature>
<dbReference type="InterPro" id="IPR013324">
    <property type="entry name" value="RNA_pol_sigma_r3/r4-like"/>
</dbReference>
<proteinExistence type="inferred from homology"/>
<evidence type="ECO:0000259" key="6">
    <source>
        <dbReference type="Pfam" id="PF08281"/>
    </source>
</evidence>
<keyword evidence="8" id="KW-1185">Reference proteome</keyword>
<evidence type="ECO:0000259" key="5">
    <source>
        <dbReference type="Pfam" id="PF04542"/>
    </source>
</evidence>
<dbReference type="InterPro" id="IPR013325">
    <property type="entry name" value="RNA_pol_sigma_r2"/>
</dbReference>
<dbReference type="InterPro" id="IPR014284">
    <property type="entry name" value="RNA_pol_sigma-70_dom"/>
</dbReference>
<gene>
    <name evidence="7" type="ORF">FOZ76_19055</name>
</gene>
<comment type="similarity">
    <text evidence="1">Belongs to the sigma-70 factor family. ECF subfamily.</text>
</comment>
<dbReference type="InterPro" id="IPR036388">
    <property type="entry name" value="WH-like_DNA-bd_sf"/>
</dbReference>
<dbReference type="NCBIfam" id="TIGR02937">
    <property type="entry name" value="sigma70-ECF"/>
    <property type="match status" value="1"/>
</dbReference>